<sequence length="118" mass="13097">PNSLSFPFIKLYFCFSPPFIRLLPDPLFVLRLQAYAQFAGAPLKVRKICNPWRSPSGEEARPSLCTPLCAPPLIPLSLCLEGSLPAFRTSQKETLSRTSDIIIHLRKQVSPASSPIAF</sequence>
<keyword evidence="2" id="KW-1185">Reference proteome</keyword>
<protein>
    <submittedName>
        <fullName evidence="1">Uncharacterized protein</fullName>
    </submittedName>
</protein>
<reference evidence="1" key="1">
    <citation type="submission" date="2025-08" db="UniProtKB">
        <authorList>
            <consortium name="Ensembl"/>
        </authorList>
    </citation>
    <scope>IDENTIFICATION</scope>
</reference>
<accession>A0A8C7WSB3</accession>
<reference evidence="1" key="2">
    <citation type="submission" date="2025-09" db="UniProtKB">
        <authorList>
            <consortium name="Ensembl"/>
        </authorList>
    </citation>
    <scope>IDENTIFICATION</scope>
</reference>
<dbReference type="AlphaFoldDB" id="A0A8C7WSB3"/>
<organism evidence="1 2">
    <name type="scientific">Oryzias sinensis</name>
    <name type="common">Chinese medaka</name>
    <dbReference type="NCBI Taxonomy" id="183150"/>
    <lineage>
        <taxon>Eukaryota</taxon>
        <taxon>Metazoa</taxon>
        <taxon>Chordata</taxon>
        <taxon>Craniata</taxon>
        <taxon>Vertebrata</taxon>
        <taxon>Euteleostomi</taxon>
        <taxon>Actinopterygii</taxon>
        <taxon>Neopterygii</taxon>
        <taxon>Teleostei</taxon>
        <taxon>Neoteleostei</taxon>
        <taxon>Acanthomorphata</taxon>
        <taxon>Ovalentaria</taxon>
        <taxon>Atherinomorphae</taxon>
        <taxon>Beloniformes</taxon>
        <taxon>Adrianichthyidae</taxon>
        <taxon>Oryziinae</taxon>
        <taxon>Oryzias</taxon>
    </lineage>
</organism>
<proteinExistence type="predicted"/>
<dbReference type="Ensembl" id="ENSOSIT00000002825.1">
    <property type="protein sequence ID" value="ENSOSIP00000002632.1"/>
    <property type="gene ID" value="ENSOSIG00000001601.1"/>
</dbReference>
<name>A0A8C7WSB3_9TELE</name>
<evidence type="ECO:0000313" key="1">
    <source>
        <dbReference type="Ensembl" id="ENSOSIP00000002632.1"/>
    </source>
</evidence>
<dbReference type="Proteomes" id="UP000694383">
    <property type="component" value="Unplaced"/>
</dbReference>
<evidence type="ECO:0000313" key="2">
    <source>
        <dbReference type="Proteomes" id="UP000694383"/>
    </source>
</evidence>